<name>A0ACA9Q9S5_9GLOM</name>
<reference evidence="1" key="1">
    <citation type="submission" date="2021-06" db="EMBL/GenBank/DDBJ databases">
        <authorList>
            <person name="Kallberg Y."/>
            <person name="Tangrot J."/>
            <person name="Rosling A."/>
        </authorList>
    </citation>
    <scope>NUCLEOTIDE SEQUENCE</scope>
    <source>
        <strain evidence="1">MA461A</strain>
    </source>
</reference>
<accession>A0ACA9Q9S5</accession>
<dbReference type="EMBL" id="CAJVQC010029746">
    <property type="protein sequence ID" value="CAG8743532.1"/>
    <property type="molecule type" value="Genomic_DNA"/>
</dbReference>
<keyword evidence="2" id="KW-1185">Reference proteome</keyword>
<gene>
    <name evidence="1" type="ORF">RPERSI_LOCUS13406</name>
</gene>
<feature type="non-terminal residue" evidence="1">
    <location>
        <position position="642"/>
    </location>
</feature>
<sequence length="642" mass="74630">MSASTSQNEDNDIEVKIGGHPESTDSTDEKDITKYFAISPEGDFVVEFDIEEFKLQAYIIEPDKDSSIENDQKFSYKKLSPIPIKFESASKSSLYSFKNFKKTRWSIAVSDKLTSTSERLLAISCVGFRDMVHYNDSSSIVMPIEIPENGSTSVFIINQINDNYSVSSIDGKCLLIVYGGIVKLFSKQDHIINQKTEKDKQSIEESSQNVDEHFLILLKFSGIYKYHIDMNKSISNIQKLKYPRRLCKAMINNINTQLMVGSKYAYDYTYDYIKMCLNRHYFLVDTNKEDSSYIELYDLMTNQLVNTFQRQILNKSILFDAPTLSYAISNNNKLLAYVSSSIKGIIIYSIECSLKIAELADIMLLIYHSENEWTVWNIFGSFRDSVKLENPEFIVKLPVGYSGNIERSNSLIIANEDWKQLSSDFLRNDLNNVIQDLQGNESKLDEDYHMLEPWCTDNDLIRPQYSFALDKDKLLLIGNHSIQVWYDQGFNKRSLEFICVPLSYSRSFHAHDISVSDLLKWQYKIIQVKDIKYYDIMNVVKYACYALKYFSAFKKLEQSHEEYQKLQFDIIIKQTRKIILRFIRLHPTAWRLLEFRFGLMNILIETGDYELVNDILSFGESIHIPQKFPWSGEQTTIRTAFS</sequence>
<protein>
    <submittedName>
        <fullName evidence="1">1135_t:CDS:1</fullName>
    </submittedName>
</protein>
<evidence type="ECO:0000313" key="1">
    <source>
        <dbReference type="EMBL" id="CAG8743532.1"/>
    </source>
</evidence>
<evidence type="ECO:0000313" key="2">
    <source>
        <dbReference type="Proteomes" id="UP000789920"/>
    </source>
</evidence>
<dbReference type="Proteomes" id="UP000789920">
    <property type="component" value="Unassembled WGS sequence"/>
</dbReference>
<proteinExistence type="predicted"/>
<organism evidence="1 2">
    <name type="scientific">Racocetra persica</name>
    <dbReference type="NCBI Taxonomy" id="160502"/>
    <lineage>
        <taxon>Eukaryota</taxon>
        <taxon>Fungi</taxon>
        <taxon>Fungi incertae sedis</taxon>
        <taxon>Mucoromycota</taxon>
        <taxon>Glomeromycotina</taxon>
        <taxon>Glomeromycetes</taxon>
        <taxon>Diversisporales</taxon>
        <taxon>Gigasporaceae</taxon>
        <taxon>Racocetra</taxon>
    </lineage>
</organism>
<comment type="caution">
    <text evidence="1">The sequence shown here is derived from an EMBL/GenBank/DDBJ whole genome shotgun (WGS) entry which is preliminary data.</text>
</comment>